<evidence type="ECO:0000256" key="2">
    <source>
        <dbReference type="SAM" id="SignalP"/>
    </source>
</evidence>
<evidence type="ECO:0000256" key="1">
    <source>
        <dbReference type="SAM" id="Phobius"/>
    </source>
</evidence>
<keyword evidence="1" id="KW-0472">Membrane</keyword>
<name>A0A377Q7D3_9NEIS</name>
<dbReference type="RefSeq" id="WP_115227116.1">
    <property type="nucleotide sequence ID" value="NZ_CAWOLO010000002.1"/>
</dbReference>
<dbReference type="Proteomes" id="UP000255108">
    <property type="component" value="Unassembled WGS sequence"/>
</dbReference>
<evidence type="ECO:0000313" key="6">
    <source>
        <dbReference type="Proteomes" id="UP000295794"/>
    </source>
</evidence>
<protein>
    <submittedName>
        <fullName evidence="3">Uncharacterized protein</fullName>
    </submittedName>
</protein>
<accession>A0A377Q7D3</accession>
<feature type="transmembrane region" description="Helical" evidence="1">
    <location>
        <begin position="63"/>
        <end position="81"/>
    </location>
</feature>
<feature type="signal peptide" evidence="2">
    <location>
        <begin position="1"/>
        <end position="23"/>
    </location>
</feature>
<feature type="transmembrane region" description="Helical" evidence="1">
    <location>
        <begin position="33"/>
        <end position="51"/>
    </location>
</feature>
<dbReference type="EMBL" id="SMBT01000002">
    <property type="protein sequence ID" value="TCU89463.1"/>
    <property type="molecule type" value="Genomic_DNA"/>
</dbReference>
<dbReference type="Proteomes" id="UP000295794">
    <property type="component" value="Unassembled WGS sequence"/>
</dbReference>
<gene>
    <name evidence="4" type="ORF">EV682_102375</name>
    <name evidence="3" type="ORF">NCTC11159_01900</name>
</gene>
<organism evidence="3 5">
    <name type="scientific">Iodobacter fluviatilis</name>
    <dbReference type="NCBI Taxonomy" id="537"/>
    <lineage>
        <taxon>Bacteria</taxon>
        <taxon>Pseudomonadati</taxon>
        <taxon>Pseudomonadota</taxon>
        <taxon>Betaproteobacteria</taxon>
        <taxon>Neisseriales</taxon>
        <taxon>Chitinibacteraceae</taxon>
        <taxon>Iodobacter</taxon>
    </lineage>
</organism>
<evidence type="ECO:0000313" key="3">
    <source>
        <dbReference type="EMBL" id="STQ90833.1"/>
    </source>
</evidence>
<evidence type="ECO:0000313" key="5">
    <source>
        <dbReference type="Proteomes" id="UP000255108"/>
    </source>
</evidence>
<dbReference type="AlphaFoldDB" id="A0A377Q7D3"/>
<feature type="chain" id="PRO_5016573054" evidence="2">
    <location>
        <begin position="24"/>
        <end position="82"/>
    </location>
</feature>
<sequence length="82" mass="8969">MKKWKIFLLAQLLPALSFATTTAAPNNAATTGLGKVIGMALFGYIVMKVMNRNKEENEDRPRGTRKILVGVLALVILAAIFH</sequence>
<reference evidence="4 6" key="2">
    <citation type="submission" date="2019-03" db="EMBL/GenBank/DDBJ databases">
        <title>Genomic Encyclopedia of Type Strains, Phase IV (KMG-IV): sequencing the most valuable type-strain genomes for metagenomic binning, comparative biology and taxonomic classification.</title>
        <authorList>
            <person name="Goeker M."/>
        </authorList>
    </citation>
    <scope>NUCLEOTIDE SEQUENCE [LARGE SCALE GENOMIC DNA]</scope>
    <source>
        <strain evidence="4 6">DSM 3764</strain>
    </source>
</reference>
<evidence type="ECO:0000313" key="4">
    <source>
        <dbReference type="EMBL" id="TCU89463.1"/>
    </source>
</evidence>
<reference evidence="3 5" key="1">
    <citation type="submission" date="2018-06" db="EMBL/GenBank/DDBJ databases">
        <authorList>
            <consortium name="Pathogen Informatics"/>
            <person name="Doyle S."/>
        </authorList>
    </citation>
    <scope>NUCLEOTIDE SEQUENCE [LARGE SCALE GENOMIC DNA]</scope>
    <source>
        <strain evidence="3 5">NCTC11159</strain>
    </source>
</reference>
<keyword evidence="6" id="KW-1185">Reference proteome</keyword>
<keyword evidence="1" id="KW-0812">Transmembrane</keyword>
<dbReference type="EMBL" id="UGHR01000001">
    <property type="protein sequence ID" value="STQ90833.1"/>
    <property type="molecule type" value="Genomic_DNA"/>
</dbReference>
<keyword evidence="2" id="KW-0732">Signal</keyword>
<keyword evidence="1" id="KW-1133">Transmembrane helix</keyword>
<proteinExistence type="predicted"/>